<gene>
    <name evidence="4" type="ORF">DY218_06340</name>
</gene>
<proteinExistence type="inferred from homology"/>
<feature type="domain" description="CdaR GGDEF-like" evidence="3">
    <location>
        <begin position="307"/>
        <end position="443"/>
    </location>
</feature>
<dbReference type="InterPro" id="IPR042070">
    <property type="entry name" value="PucR_C-HTH_sf"/>
</dbReference>
<accession>A0A372MAF0</accession>
<evidence type="ECO:0000259" key="2">
    <source>
        <dbReference type="Pfam" id="PF13556"/>
    </source>
</evidence>
<dbReference type="Pfam" id="PF13556">
    <property type="entry name" value="HTH_30"/>
    <property type="match status" value="1"/>
</dbReference>
<dbReference type="InterPro" id="IPR025736">
    <property type="entry name" value="PucR_C-HTH_dom"/>
</dbReference>
<name>A0A372MAF0_9ACTN</name>
<dbReference type="OrthoDB" id="3190266at2"/>
<evidence type="ECO:0000259" key="3">
    <source>
        <dbReference type="Pfam" id="PF17853"/>
    </source>
</evidence>
<comment type="similarity">
    <text evidence="1">Belongs to the CdaR family.</text>
</comment>
<evidence type="ECO:0000313" key="5">
    <source>
        <dbReference type="Proteomes" id="UP000263094"/>
    </source>
</evidence>
<feature type="domain" description="PucR C-terminal helix-turn-helix" evidence="2">
    <location>
        <begin position="508"/>
        <end position="561"/>
    </location>
</feature>
<dbReference type="PANTHER" id="PTHR33744:SF17">
    <property type="entry name" value="CONSERVED PROTEIN"/>
    <property type="match status" value="1"/>
</dbReference>
<dbReference type="RefSeq" id="WP_128554914.1">
    <property type="nucleotide sequence ID" value="NZ_QUAK01000027.1"/>
</dbReference>
<dbReference type="EMBL" id="QUAK01000027">
    <property type="protein sequence ID" value="RFU87570.1"/>
    <property type="molecule type" value="Genomic_DNA"/>
</dbReference>
<protein>
    <submittedName>
        <fullName evidence="4">PucR family transcriptional regulator</fullName>
    </submittedName>
</protein>
<dbReference type="AlphaFoldDB" id="A0A372MAF0"/>
<dbReference type="Gene3D" id="1.10.10.2840">
    <property type="entry name" value="PucR C-terminal helix-turn-helix domain"/>
    <property type="match status" value="1"/>
</dbReference>
<evidence type="ECO:0000256" key="1">
    <source>
        <dbReference type="ARBA" id="ARBA00006754"/>
    </source>
</evidence>
<dbReference type="InterPro" id="IPR051448">
    <property type="entry name" value="CdaR-like_regulators"/>
</dbReference>
<reference evidence="4 5" key="1">
    <citation type="submission" date="2018-08" db="EMBL/GenBank/DDBJ databases">
        <title>Isolation, diversity and antifungal activity of Actinobacteria from wheat.</title>
        <authorList>
            <person name="Han C."/>
        </authorList>
    </citation>
    <scope>NUCLEOTIDE SEQUENCE [LARGE SCALE GENOMIC DNA]</scope>
    <source>
        <strain evidence="4 5">NEAU-YY421</strain>
    </source>
</reference>
<keyword evidence="5" id="KW-1185">Reference proteome</keyword>
<sequence length="566" mass="58834">MSTHGRPDRSPAASGATVEQLLARVPPGVLEVVAAPAGLGAQVTEVTLHDPGEEPVPGAEGLVLLAIGADTASPAAADVVRGAGRAGAAAVVLRQGHGGPDPGLLAAAGETGVVVLGRHRAGQGWTETLGQLRTALAAGGASGPVAVDGLRLGDLAGLANALADLVGGAITVEDPQSQVLAYSRMVHEPDAMRRLTILGQQVPRWRVAELRESGFLQELWHSGDVLRLPADDRFAERLAIAVRLGSEVLGSLWAAGDGRPLPDGAVAALRTAARAAVPHLAHHQTWGRAAARARDAAVRAVLDGAPHAARSAHEAGIEPDRPYRVLAIEAYDERAFGERVFGEQSLGEGGGFPGPAGAIEQRVLDVLALQAAADRSGSVTARSGRRLHVLVPGGLDDGGLGRRLVETARTVPHSVVFAGVGPTAPDLSSLPASREEAELVVRVLRERAEGDGAGPLESAWADSSEVAAETVALRMLDRLEPLWEALTGPVHALVEHDRTHGSGYGASVAAYLDAFGDARRAAERLGVHPNTLRYRLRRARELFGVDLSDPTMRLLAAIGLRLVRRP</sequence>
<comment type="caution">
    <text evidence="4">The sequence shown here is derived from an EMBL/GenBank/DDBJ whole genome shotgun (WGS) entry which is preliminary data.</text>
</comment>
<dbReference type="PANTHER" id="PTHR33744">
    <property type="entry name" value="CARBOHYDRATE DIACID REGULATOR"/>
    <property type="match status" value="1"/>
</dbReference>
<evidence type="ECO:0000313" key="4">
    <source>
        <dbReference type="EMBL" id="RFU87570.1"/>
    </source>
</evidence>
<dbReference type="InterPro" id="IPR041522">
    <property type="entry name" value="CdaR_GGDEF"/>
</dbReference>
<dbReference type="Pfam" id="PF17853">
    <property type="entry name" value="GGDEF_2"/>
    <property type="match status" value="1"/>
</dbReference>
<organism evidence="4 5">
    <name type="scientific">Streptomyces triticagri</name>
    <dbReference type="NCBI Taxonomy" id="2293568"/>
    <lineage>
        <taxon>Bacteria</taxon>
        <taxon>Bacillati</taxon>
        <taxon>Actinomycetota</taxon>
        <taxon>Actinomycetes</taxon>
        <taxon>Kitasatosporales</taxon>
        <taxon>Streptomycetaceae</taxon>
        <taxon>Streptomyces</taxon>
    </lineage>
</organism>
<dbReference type="Proteomes" id="UP000263094">
    <property type="component" value="Unassembled WGS sequence"/>
</dbReference>